<dbReference type="PATRIC" id="fig|285983.3.peg.3097"/>
<evidence type="ECO:0000313" key="1">
    <source>
        <dbReference type="EMBL" id="KIY20641.1"/>
    </source>
</evidence>
<gene>
    <name evidence="1" type="ORF">UB32_18065</name>
</gene>
<evidence type="ECO:0000313" key="2">
    <source>
        <dbReference type="Proteomes" id="UP000032512"/>
    </source>
</evidence>
<dbReference type="RefSeq" id="WP_044396450.1">
    <property type="nucleotide sequence ID" value="NZ_JXIQ01000192.1"/>
</dbReference>
<dbReference type="Proteomes" id="UP000032512">
    <property type="component" value="Unassembled WGS sequence"/>
</dbReference>
<dbReference type="OrthoDB" id="1645729at2"/>
<protein>
    <recommendedName>
        <fullName evidence="3">FeS cluster biogenesis domain-containing protein</fullName>
    </recommendedName>
</protein>
<dbReference type="EMBL" id="JXIQ01000192">
    <property type="protein sequence ID" value="KIY20641.1"/>
    <property type="molecule type" value="Genomic_DNA"/>
</dbReference>
<comment type="caution">
    <text evidence="1">The sequence shown here is derived from an EMBL/GenBank/DDBJ whole genome shotgun (WGS) entry which is preliminary data.</text>
</comment>
<accession>A0A0D6Z6G0</accession>
<evidence type="ECO:0008006" key="3">
    <source>
        <dbReference type="Google" id="ProtNLM"/>
    </source>
</evidence>
<sequence>MKFAVSKQAANWYKKEMDLDNGDYVQYYLQIYGGIPTSHPNYSLGMSIGKTENIGVKDEVEGITFYFNDDNSWLFNEYDLSVVVKNGELEFIFTNNED</sequence>
<dbReference type="AlphaFoldDB" id="A0A0D6Z6G0"/>
<proteinExistence type="predicted"/>
<organism evidence="1 2">
    <name type="scientific">Mesobacillus subterraneus</name>
    <dbReference type="NCBI Taxonomy" id="285983"/>
    <lineage>
        <taxon>Bacteria</taxon>
        <taxon>Bacillati</taxon>
        <taxon>Bacillota</taxon>
        <taxon>Bacilli</taxon>
        <taxon>Bacillales</taxon>
        <taxon>Bacillaceae</taxon>
        <taxon>Mesobacillus</taxon>
    </lineage>
</organism>
<reference evidence="1 2" key="1">
    <citation type="submission" date="2015-01" db="EMBL/GenBank/DDBJ databases">
        <title>Draft genome sequences of the supercritical CO2 tolerant bacteria Bacillus subterraneus MITOT1 and Bacillus cereus MIT0214.</title>
        <authorList>
            <person name="Peet K.C."/>
            <person name="Thompson J.R."/>
        </authorList>
    </citation>
    <scope>NUCLEOTIDE SEQUENCE [LARGE SCALE GENOMIC DNA]</scope>
    <source>
        <strain evidence="1 2">MITOT1</strain>
    </source>
</reference>
<keyword evidence="2" id="KW-1185">Reference proteome</keyword>
<name>A0A0D6Z6G0_9BACI</name>